<keyword evidence="12" id="KW-1185">Reference proteome</keyword>
<feature type="region of interest" description="Disordered" evidence="9">
    <location>
        <begin position="355"/>
        <end position="374"/>
    </location>
</feature>
<evidence type="ECO:0000256" key="1">
    <source>
        <dbReference type="ARBA" id="ARBA00004123"/>
    </source>
</evidence>
<evidence type="ECO:0000256" key="7">
    <source>
        <dbReference type="ARBA" id="ARBA00023242"/>
    </source>
</evidence>
<evidence type="ECO:0000259" key="10">
    <source>
        <dbReference type="PROSITE" id="PS00036"/>
    </source>
</evidence>
<evidence type="ECO:0000256" key="8">
    <source>
        <dbReference type="ARBA" id="ARBA00061302"/>
    </source>
</evidence>
<accession>A0A6V8HIL6</accession>
<dbReference type="AlphaFoldDB" id="A0A6V8HIL6"/>
<dbReference type="Gene3D" id="3.30.160.60">
    <property type="entry name" value="Classic Zinc Finger"/>
    <property type="match status" value="1"/>
</dbReference>
<keyword evidence="2" id="KW-0028">Amino-acid biosynthesis</keyword>
<evidence type="ECO:0000256" key="3">
    <source>
        <dbReference type="ARBA" id="ARBA00023015"/>
    </source>
</evidence>
<dbReference type="Proteomes" id="UP000053095">
    <property type="component" value="Unassembled WGS sequence"/>
</dbReference>
<evidence type="ECO:0000256" key="5">
    <source>
        <dbReference type="ARBA" id="ARBA00023159"/>
    </source>
</evidence>
<name>A0A6V8HIL6_TALPI</name>
<dbReference type="EMBL" id="DF933838">
    <property type="protein sequence ID" value="GAM41460.1"/>
    <property type="molecule type" value="Genomic_DNA"/>
</dbReference>
<keyword evidence="3" id="KW-0805">Transcription regulation</keyword>
<dbReference type="InterPro" id="IPR046347">
    <property type="entry name" value="bZIP_sf"/>
</dbReference>
<keyword evidence="5" id="KW-0010">Activator</keyword>
<protein>
    <submittedName>
        <fullName evidence="11">BZIP transcription factor</fullName>
    </submittedName>
</protein>
<comment type="caution">
    <text evidence="11">The sequence shown here is derived from an EMBL/GenBank/DDBJ whole genome shotgun (WGS) entry which is preliminary data.</text>
</comment>
<feature type="region of interest" description="Disordered" evidence="9">
    <location>
        <begin position="185"/>
        <end position="208"/>
    </location>
</feature>
<dbReference type="FunFam" id="3.30.160.60:FF:001491">
    <property type="entry name" value="Cross-pathway control protein A"/>
    <property type="match status" value="1"/>
</dbReference>
<proteinExistence type="inferred from homology"/>
<evidence type="ECO:0000313" key="11">
    <source>
        <dbReference type="EMBL" id="GAM41460.1"/>
    </source>
</evidence>
<feature type="region of interest" description="Disordered" evidence="9">
    <location>
        <begin position="124"/>
        <end position="148"/>
    </location>
</feature>
<dbReference type="GO" id="GO:0003677">
    <property type="term" value="F:DNA binding"/>
    <property type="evidence" value="ECO:0007669"/>
    <property type="project" value="UniProtKB-KW"/>
</dbReference>
<keyword evidence="4" id="KW-0238">DNA-binding</keyword>
<feature type="compositionally biased region" description="Polar residues" evidence="9">
    <location>
        <begin position="431"/>
        <end position="445"/>
    </location>
</feature>
<gene>
    <name evidence="11" type="ORF">TCE0_042f14599</name>
</gene>
<feature type="compositionally biased region" description="Low complexity" evidence="9">
    <location>
        <begin position="187"/>
        <end position="205"/>
    </location>
</feature>
<evidence type="ECO:0000256" key="9">
    <source>
        <dbReference type="SAM" id="MobiDB-lite"/>
    </source>
</evidence>
<feature type="region of interest" description="Disordered" evidence="9">
    <location>
        <begin position="78"/>
        <end position="112"/>
    </location>
</feature>
<feature type="domain" description="BZIP" evidence="10">
    <location>
        <begin position="476"/>
        <end position="490"/>
    </location>
</feature>
<sequence length="530" mass="58064">MAQGTKRGIRTREPQAIAYAGCRKACQSDAREAAARDLANHDAIPVVILPSTISTSESPLFGSLSTTISSDFTSFTTDNQQQSWLPNPPLQQPLAQFPNLNNSNNSDNNKSNLHQDFVLYPQQPTSLPPVNSWDERSPAPPSANLNQLPVQNQSLVNRRHTVQYSSVNVHQQQLKSVQQVNRLFPQSTGSLFPPSSSSYRSSPSSQKRLAHRLYAASVPSNSPLANRPPVPLFNSTQTTPNYQKNQHKQHQTHPQQHRRVMSSSNIAQGNYSLRLHPAACPAESVPGIDANDHSFPFTDFSLDLFDLPTQSPLLDDLTSPISSMMASPLPDSFAAYLTTSSAPVPVGTVSPKDLMSGPPSSFSTELGTPQSAFDSPADLSFGHFTSPVYVADGDLPADHNDWGSLFPDSNDMSGDFDMTLATFAQEKTSKPRPSTASMSAASPESYTDGDASSPKAKNKRNLPEPKFDPSDPVAVKRARNTMAARKSRRRKLEKQEQMEDRIRELEAMLAKSEKDVEYWKAMAQTSMPDA</sequence>
<keyword evidence="6" id="KW-0804">Transcription</keyword>
<feature type="region of interest" description="Disordered" evidence="9">
    <location>
        <begin position="425"/>
        <end position="498"/>
    </location>
</feature>
<comment type="subcellular location">
    <subcellularLocation>
        <location evidence="1">Nucleus</location>
    </subcellularLocation>
</comment>
<dbReference type="CDD" id="cd12193">
    <property type="entry name" value="bZIP_GCN4"/>
    <property type="match status" value="1"/>
</dbReference>
<dbReference type="GO" id="GO:0005634">
    <property type="term" value="C:nucleus"/>
    <property type="evidence" value="ECO:0007669"/>
    <property type="project" value="UniProtKB-SubCell"/>
</dbReference>
<reference evidence="12" key="1">
    <citation type="journal article" date="2015" name="Genome Announc.">
        <title>Draft genome sequence of Talaromyces cellulolyticus strain Y-94, a source of lignocellulosic biomass-degrading enzymes.</title>
        <authorList>
            <person name="Fujii T."/>
            <person name="Koike H."/>
            <person name="Sawayama S."/>
            <person name="Yano S."/>
            <person name="Inoue H."/>
        </authorList>
    </citation>
    <scope>NUCLEOTIDE SEQUENCE [LARGE SCALE GENOMIC DNA]</scope>
    <source>
        <strain evidence="12">Y-94</strain>
    </source>
</reference>
<evidence type="ECO:0000256" key="2">
    <source>
        <dbReference type="ARBA" id="ARBA00022605"/>
    </source>
</evidence>
<organism evidence="11 12">
    <name type="scientific">Talaromyces pinophilus</name>
    <name type="common">Penicillium pinophilum</name>
    <dbReference type="NCBI Taxonomy" id="128442"/>
    <lineage>
        <taxon>Eukaryota</taxon>
        <taxon>Fungi</taxon>
        <taxon>Dikarya</taxon>
        <taxon>Ascomycota</taxon>
        <taxon>Pezizomycotina</taxon>
        <taxon>Eurotiomycetes</taxon>
        <taxon>Eurotiomycetidae</taxon>
        <taxon>Eurotiales</taxon>
        <taxon>Trichocomaceae</taxon>
        <taxon>Talaromyces</taxon>
        <taxon>Talaromyces sect. Talaromyces</taxon>
    </lineage>
</organism>
<evidence type="ECO:0000313" key="12">
    <source>
        <dbReference type="Proteomes" id="UP000053095"/>
    </source>
</evidence>
<feature type="compositionally biased region" description="Polar residues" evidence="9">
    <location>
        <begin position="358"/>
        <end position="373"/>
    </location>
</feature>
<dbReference type="GO" id="GO:0003700">
    <property type="term" value="F:DNA-binding transcription factor activity"/>
    <property type="evidence" value="ECO:0007669"/>
    <property type="project" value="InterPro"/>
</dbReference>
<keyword evidence="7" id="KW-0539">Nucleus</keyword>
<feature type="compositionally biased region" description="Low complexity" evidence="9">
    <location>
        <begin position="92"/>
        <end position="112"/>
    </location>
</feature>
<dbReference type="GO" id="GO:0008652">
    <property type="term" value="P:amino acid biosynthetic process"/>
    <property type="evidence" value="ECO:0007669"/>
    <property type="project" value="UniProtKB-KW"/>
</dbReference>
<dbReference type="InterPro" id="IPR004827">
    <property type="entry name" value="bZIP"/>
</dbReference>
<comment type="similarity">
    <text evidence="8">Belongs to the bZIP family. GCN4 subfamily.</text>
</comment>
<evidence type="ECO:0000256" key="6">
    <source>
        <dbReference type="ARBA" id="ARBA00023163"/>
    </source>
</evidence>
<dbReference type="Pfam" id="PF07716">
    <property type="entry name" value="bZIP_2"/>
    <property type="match status" value="1"/>
</dbReference>
<evidence type="ECO:0000256" key="4">
    <source>
        <dbReference type="ARBA" id="ARBA00023125"/>
    </source>
</evidence>
<dbReference type="SUPFAM" id="SSF57959">
    <property type="entry name" value="Leucine zipper domain"/>
    <property type="match status" value="1"/>
</dbReference>
<dbReference type="PROSITE" id="PS00036">
    <property type="entry name" value="BZIP_BASIC"/>
    <property type="match status" value="1"/>
</dbReference>